<sequence>MAEERDEKHDYKPYDEAPAPPIPTYEEATSSRPSSAQHLGPRETGDDAERQAFLTPSSVLPNARRRNGYHAPSVQSVRSSEDSEDFDAVNGMVSDDDEEGEERELRREVEEMDVEDGGEESVARTWRRRRRDAMRQQFQKRMASLTNAFSALSTPFRGWRIPWSSFSPVTDRIPTMPTGYKPAWPIVARIVGLFIVVSLVYALFVMEVFGSGNLGALRGYNPEWVRQQAQGSVDEKRIKEYLKHVTSYSHIAGSEGDFYLAQWVENHFKEAGMQSVHMQEYQVYLNYPKAGGRKVAIIDPPDKAWEARLEEEPSYLNPSPQQENTMVFHGHSRAGNVTGPLIYVNYGSHEDFKTLQDSGISVNGSIALVRYYGSQGDRALKVKEAEQLGAAGVLIYSDPAEDGFVKGEPWPKGRWRPSDGVQRGA</sequence>
<proteinExistence type="predicted"/>
<accession>A0ACC3CVQ6</accession>
<dbReference type="EMBL" id="JAWDJW010010920">
    <property type="protein sequence ID" value="KAK3045189.1"/>
    <property type="molecule type" value="Genomic_DNA"/>
</dbReference>
<protein>
    <submittedName>
        <fullName evidence="1">Uncharacterized protein</fullName>
    </submittedName>
</protein>
<comment type="caution">
    <text evidence="1">The sequence shown here is derived from an EMBL/GenBank/DDBJ whole genome shotgun (WGS) entry which is preliminary data.</text>
</comment>
<keyword evidence="2" id="KW-1185">Reference proteome</keyword>
<evidence type="ECO:0000313" key="2">
    <source>
        <dbReference type="Proteomes" id="UP001186974"/>
    </source>
</evidence>
<feature type="non-terminal residue" evidence="1">
    <location>
        <position position="425"/>
    </location>
</feature>
<gene>
    <name evidence="1" type="ORF">LTS18_014366</name>
</gene>
<reference evidence="1" key="1">
    <citation type="submission" date="2024-09" db="EMBL/GenBank/DDBJ databases">
        <title>Black Yeasts Isolated from many extreme environments.</title>
        <authorList>
            <person name="Coleine C."/>
            <person name="Stajich J.E."/>
            <person name="Selbmann L."/>
        </authorList>
    </citation>
    <scope>NUCLEOTIDE SEQUENCE</scope>
    <source>
        <strain evidence="1">CCFEE 5737</strain>
    </source>
</reference>
<name>A0ACC3CVQ6_9PEZI</name>
<evidence type="ECO:0000313" key="1">
    <source>
        <dbReference type="EMBL" id="KAK3045189.1"/>
    </source>
</evidence>
<organism evidence="1 2">
    <name type="scientific">Coniosporium uncinatum</name>
    <dbReference type="NCBI Taxonomy" id="93489"/>
    <lineage>
        <taxon>Eukaryota</taxon>
        <taxon>Fungi</taxon>
        <taxon>Dikarya</taxon>
        <taxon>Ascomycota</taxon>
        <taxon>Pezizomycotina</taxon>
        <taxon>Dothideomycetes</taxon>
        <taxon>Dothideomycetes incertae sedis</taxon>
        <taxon>Coniosporium</taxon>
    </lineage>
</organism>
<dbReference type="Proteomes" id="UP001186974">
    <property type="component" value="Unassembled WGS sequence"/>
</dbReference>